<dbReference type="GO" id="GO:0006355">
    <property type="term" value="P:regulation of DNA-templated transcription"/>
    <property type="evidence" value="ECO:0007669"/>
    <property type="project" value="InterPro"/>
</dbReference>
<dbReference type="PANTHER" id="PTHR31662:SF13">
    <property type="entry name" value="OS09G0287600 PROTEIN"/>
    <property type="match status" value="1"/>
</dbReference>
<dbReference type="Pfam" id="PF04504">
    <property type="entry name" value="GeBP-like_DBD"/>
    <property type="match status" value="1"/>
</dbReference>
<feature type="compositionally biased region" description="Basic residues" evidence="2">
    <location>
        <begin position="16"/>
        <end position="25"/>
    </location>
</feature>
<feature type="region of interest" description="Disordered" evidence="2">
    <location>
        <begin position="1"/>
        <end position="84"/>
    </location>
</feature>
<dbReference type="PANTHER" id="PTHR31662">
    <property type="entry name" value="BNAANNG10740D PROTEIN-RELATED"/>
    <property type="match status" value="1"/>
</dbReference>
<comment type="similarity">
    <text evidence="1">Belongs to the GeBP family.</text>
</comment>
<organism evidence="5">
    <name type="scientific">Oryza sativa subsp. japonica</name>
    <name type="common">Rice</name>
    <dbReference type="NCBI Taxonomy" id="39947"/>
    <lineage>
        <taxon>Eukaryota</taxon>
        <taxon>Viridiplantae</taxon>
        <taxon>Streptophyta</taxon>
        <taxon>Embryophyta</taxon>
        <taxon>Tracheophyta</taxon>
        <taxon>Spermatophyta</taxon>
        <taxon>Magnoliopsida</taxon>
        <taxon>Liliopsida</taxon>
        <taxon>Poales</taxon>
        <taxon>Poaceae</taxon>
        <taxon>BOP clade</taxon>
        <taxon>Oryzoideae</taxon>
        <taxon>Oryzeae</taxon>
        <taxon>Oryzinae</taxon>
        <taxon>Oryza</taxon>
        <taxon>Oryza sativa</taxon>
    </lineage>
</organism>
<feature type="domain" description="Glabrous enhancer-binding protein-like DBD" evidence="4">
    <location>
        <begin position="82"/>
        <end position="168"/>
    </location>
</feature>
<protein>
    <submittedName>
        <fullName evidence="5">Uncharacterized protein</fullName>
    </submittedName>
</protein>
<dbReference type="InterPro" id="IPR053932">
    <property type="entry name" value="GeBP-like_DBD"/>
</dbReference>
<proteinExistence type="inferred from homology"/>
<evidence type="ECO:0000313" key="5">
    <source>
        <dbReference type="EMBL" id="EEE60362.1"/>
    </source>
</evidence>
<reference evidence="5" key="2">
    <citation type="submission" date="2008-12" db="EMBL/GenBank/DDBJ databases">
        <title>Improved gene annotation of the rice (Oryza sativa) genomes.</title>
        <authorList>
            <person name="Wang J."/>
            <person name="Li R."/>
            <person name="Fan W."/>
            <person name="Huang Q."/>
            <person name="Zhang J."/>
            <person name="Zhou Y."/>
            <person name="Hu Y."/>
            <person name="Zi S."/>
            <person name="Li J."/>
            <person name="Ni P."/>
            <person name="Zheng H."/>
            <person name="Zhang Y."/>
            <person name="Zhao M."/>
            <person name="Hao Q."/>
            <person name="McDermott J."/>
            <person name="Samudrala R."/>
            <person name="Kristiansen K."/>
            <person name="Wong G.K.-S."/>
        </authorList>
    </citation>
    <scope>NUCLEOTIDE SEQUENCE</scope>
</reference>
<gene>
    <name evidence="5" type="ORF">OsJ_13489</name>
</gene>
<evidence type="ECO:0000259" key="3">
    <source>
        <dbReference type="Pfam" id="PF03017"/>
    </source>
</evidence>
<evidence type="ECO:0000259" key="4">
    <source>
        <dbReference type="Pfam" id="PF04504"/>
    </source>
</evidence>
<feature type="domain" description="Transposase Tnp1/En/Spm-like" evidence="3">
    <location>
        <begin position="419"/>
        <end position="475"/>
    </location>
</feature>
<reference evidence="5" key="1">
    <citation type="journal article" date="2005" name="PLoS Biol.">
        <title>The genomes of Oryza sativa: a history of duplications.</title>
        <authorList>
            <person name="Yu J."/>
            <person name="Wang J."/>
            <person name="Lin W."/>
            <person name="Li S."/>
            <person name="Li H."/>
            <person name="Zhou J."/>
            <person name="Ni P."/>
            <person name="Dong W."/>
            <person name="Hu S."/>
            <person name="Zeng C."/>
            <person name="Zhang J."/>
            <person name="Zhang Y."/>
            <person name="Li R."/>
            <person name="Xu Z."/>
            <person name="Li S."/>
            <person name="Li X."/>
            <person name="Zheng H."/>
            <person name="Cong L."/>
            <person name="Lin L."/>
            <person name="Yin J."/>
            <person name="Geng J."/>
            <person name="Li G."/>
            <person name="Shi J."/>
            <person name="Liu J."/>
            <person name="Lv H."/>
            <person name="Li J."/>
            <person name="Wang J."/>
            <person name="Deng Y."/>
            <person name="Ran L."/>
            <person name="Shi X."/>
            <person name="Wang X."/>
            <person name="Wu Q."/>
            <person name="Li C."/>
            <person name="Ren X."/>
            <person name="Wang J."/>
            <person name="Wang X."/>
            <person name="Li D."/>
            <person name="Liu D."/>
            <person name="Zhang X."/>
            <person name="Ji Z."/>
            <person name="Zhao W."/>
            <person name="Sun Y."/>
            <person name="Zhang Z."/>
            <person name="Bao J."/>
            <person name="Han Y."/>
            <person name="Dong L."/>
            <person name="Ji J."/>
            <person name="Chen P."/>
            <person name="Wu S."/>
            <person name="Liu J."/>
            <person name="Xiao Y."/>
            <person name="Bu D."/>
            <person name="Tan J."/>
            <person name="Yang L."/>
            <person name="Ye C."/>
            <person name="Zhang J."/>
            <person name="Xu J."/>
            <person name="Zhou Y."/>
            <person name="Yu Y."/>
            <person name="Zhang B."/>
            <person name="Zhuang S."/>
            <person name="Wei H."/>
            <person name="Liu B."/>
            <person name="Lei M."/>
            <person name="Yu H."/>
            <person name="Li Y."/>
            <person name="Xu H."/>
            <person name="Wei S."/>
            <person name="He X."/>
            <person name="Fang L."/>
            <person name="Zhang Z."/>
            <person name="Zhang Y."/>
            <person name="Huang X."/>
            <person name="Su Z."/>
            <person name="Tong W."/>
            <person name="Li J."/>
            <person name="Tong Z."/>
            <person name="Li S."/>
            <person name="Ye J."/>
            <person name="Wang L."/>
            <person name="Fang L."/>
            <person name="Lei T."/>
            <person name="Chen C."/>
            <person name="Chen H."/>
            <person name="Xu Z."/>
            <person name="Li H."/>
            <person name="Huang H."/>
            <person name="Zhang F."/>
            <person name="Xu H."/>
            <person name="Li N."/>
            <person name="Zhao C."/>
            <person name="Li S."/>
            <person name="Dong L."/>
            <person name="Huang Y."/>
            <person name="Li L."/>
            <person name="Xi Y."/>
            <person name="Qi Q."/>
            <person name="Li W."/>
            <person name="Zhang B."/>
            <person name="Hu W."/>
            <person name="Zhang Y."/>
            <person name="Tian X."/>
            <person name="Jiao Y."/>
            <person name="Liang X."/>
            <person name="Jin J."/>
            <person name="Gao L."/>
            <person name="Zheng W."/>
            <person name="Hao B."/>
            <person name="Liu S."/>
            <person name="Wang W."/>
            <person name="Yuan L."/>
            <person name="Cao M."/>
            <person name="McDermott J."/>
            <person name="Samudrala R."/>
            <person name="Wang J."/>
            <person name="Wong G.K."/>
            <person name="Yang H."/>
        </authorList>
    </citation>
    <scope>NUCLEOTIDE SEQUENCE [LARGE SCALE GENOMIC DNA]</scope>
</reference>
<dbReference type="Proteomes" id="UP000007752">
    <property type="component" value="Chromosome 3"/>
</dbReference>
<accession>B9F825</accession>
<evidence type="ECO:0000256" key="2">
    <source>
        <dbReference type="SAM" id="MobiDB-lite"/>
    </source>
</evidence>
<dbReference type="EMBL" id="CM000140">
    <property type="protein sequence ID" value="EEE60362.1"/>
    <property type="molecule type" value="Genomic_DNA"/>
</dbReference>
<evidence type="ECO:0000256" key="1">
    <source>
        <dbReference type="ARBA" id="ARBA00010820"/>
    </source>
</evidence>
<dbReference type="InterPro" id="IPR004264">
    <property type="entry name" value="Transposase_23"/>
</dbReference>
<dbReference type="Pfam" id="PF03017">
    <property type="entry name" value="Transposase_23"/>
    <property type="match status" value="1"/>
</dbReference>
<name>B9F825_ORYSJ</name>
<dbReference type="AlphaFoldDB" id="B9F825"/>
<sequence length="581" mass="65190">MAPTLPVVPAHGEDKKKKKKKKKPLKPSQEEEEALPLPLPPPDRKRKKASEPVNSPERAKKKKTATPHEPPSAKQQKRPLPFQRTWSPNDEVLILEAMAAHRQEHGKVPTAAELFPVLNGRLDRKRLTYKKLADKLRTFMRRHGRDAKNGPPTQAHDRRLYDLSRNVWVSQTQPPNLSANANSNIAGGQPNQHDAMPTAGKAFDKMRDSYPNLTQALLLLVGTDLEKALTAIDETKAQALDLKVSNLKKELSEAVMESATIQSTESSKIPCFPSTKLQPEFGAEIEKNFQLEHLDEMKGTQVKLARMEPEILELKQNFLAFQSQQMADSKQQHDKSSAKTLQKEMVVQQKLSCGKTKEVTSKHRHPQKLEVQKMMYGQRKIPYGRKRNDAGSQIKRNGELRRVTMHGQQEDTNNEGGKEVLLLSTTRPHIPVAKATLQTSSGSKFVGGVPLGSEWYQVFVNDVLKPEAPLLRPPGMKMAEALKSIIAWPCAQIQWCNNGDPVKSGLPSHPVDDGEDRVQNEETLGKVGYQWAVGQRKEMDRAMAKVRKEGLAATQGHKLYRGTGAGHHVPWIPWHGRMRNN</sequence>
<dbReference type="InterPro" id="IPR007592">
    <property type="entry name" value="GEBP"/>
</dbReference>